<dbReference type="Gene3D" id="2.60.40.10">
    <property type="entry name" value="Immunoglobulins"/>
    <property type="match status" value="3"/>
</dbReference>
<keyword evidence="2" id="KW-0812">Transmembrane</keyword>
<dbReference type="Proteomes" id="UP000672097">
    <property type="component" value="Unassembled WGS sequence"/>
</dbReference>
<dbReference type="NCBIfam" id="TIGR03696">
    <property type="entry name" value="Rhs_assc_core"/>
    <property type="match status" value="1"/>
</dbReference>
<dbReference type="RefSeq" id="WP_210811556.1">
    <property type="nucleotide sequence ID" value="NZ_JAGQDG010000010.1"/>
</dbReference>
<feature type="domain" description="Bacterial Ig-like" evidence="3">
    <location>
        <begin position="59"/>
        <end position="143"/>
    </location>
</feature>
<dbReference type="InterPro" id="IPR050708">
    <property type="entry name" value="T6SS_VgrG/RHS"/>
</dbReference>
<dbReference type="InterPro" id="IPR032109">
    <property type="entry name" value="Big_3_5"/>
</dbReference>
<dbReference type="InterPro" id="IPR056823">
    <property type="entry name" value="TEN-like_YD-shell"/>
</dbReference>
<dbReference type="InterPro" id="IPR013783">
    <property type="entry name" value="Ig-like_fold"/>
</dbReference>
<gene>
    <name evidence="5" type="ORF">KAK11_21090</name>
</gene>
<dbReference type="Gene3D" id="2.180.10.10">
    <property type="entry name" value="RHS repeat-associated core"/>
    <property type="match status" value="1"/>
</dbReference>
<accession>A0ABS5E343</accession>
<feature type="transmembrane region" description="Helical" evidence="2">
    <location>
        <begin position="32"/>
        <end position="53"/>
    </location>
</feature>
<proteinExistence type="predicted"/>
<feature type="transmembrane region" description="Helical" evidence="2">
    <location>
        <begin position="968"/>
        <end position="997"/>
    </location>
</feature>
<comment type="caution">
    <text evidence="5">The sequence shown here is derived from an EMBL/GenBank/DDBJ whole genome shotgun (WGS) entry which is preliminary data.</text>
</comment>
<dbReference type="EMBL" id="JAGQDG010000010">
    <property type="protein sequence ID" value="MBQ0937832.1"/>
    <property type="molecule type" value="Genomic_DNA"/>
</dbReference>
<keyword evidence="6" id="KW-1185">Reference proteome</keyword>
<protein>
    <submittedName>
        <fullName evidence="5">Ig-like domain repeat protein</fullName>
    </submittedName>
</protein>
<dbReference type="PANTHER" id="PTHR32305">
    <property type="match status" value="1"/>
</dbReference>
<evidence type="ECO:0000313" key="5">
    <source>
        <dbReference type="EMBL" id="MBQ0937832.1"/>
    </source>
</evidence>
<dbReference type="Pfam" id="PF25023">
    <property type="entry name" value="TEN_YD-shell"/>
    <property type="match status" value="1"/>
</dbReference>
<keyword evidence="2" id="KW-0472">Membrane</keyword>
<evidence type="ECO:0000256" key="2">
    <source>
        <dbReference type="SAM" id="Phobius"/>
    </source>
</evidence>
<organism evidence="5 6">
    <name type="scientific">Ideonella paludis</name>
    <dbReference type="NCBI Taxonomy" id="1233411"/>
    <lineage>
        <taxon>Bacteria</taxon>
        <taxon>Pseudomonadati</taxon>
        <taxon>Pseudomonadota</taxon>
        <taxon>Betaproteobacteria</taxon>
        <taxon>Burkholderiales</taxon>
        <taxon>Sphaerotilaceae</taxon>
        <taxon>Ideonella</taxon>
    </lineage>
</organism>
<evidence type="ECO:0000256" key="1">
    <source>
        <dbReference type="ARBA" id="ARBA00022737"/>
    </source>
</evidence>
<feature type="domain" description="Teneurin-like YD-shell" evidence="4">
    <location>
        <begin position="652"/>
        <end position="940"/>
    </location>
</feature>
<feature type="domain" description="Bacterial Ig-like" evidence="3">
    <location>
        <begin position="151"/>
        <end position="230"/>
    </location>
</feature>
<dbReference type="InterPro" id="IPR031325">
    <property type="entry name" value="RHS_repeat"/>
</dbReference>
<keyword evidence="2" id="KW-1133">Transmembrane helix</keyword>
<dbReference type="Pfam" id="PF05593">
    <property type="entry name" value="RHS_repeat"/>
    <property type="match status" value="1"/>
</dbReference>
<dbReference type="PANTHER" id="PTHR32305:SF15">
    <property type="entry name" value="PROTEIN RHSA-RELATED"/>
    <property type="match status" value="1"/>
</dbReference>
<feature type="domain" description="Bacterial Ig-like" evidence="3">
    <location>
        <begin position="245"/>
        <end position="328"/>
    </location>
</feature>
<dbReference type="InterPro" id="IPR022385">
    <property type="entry name" value="Rhs_assc_core"/>
</dbReference>
<evidence type="ECO:0000313" key="6">
    <source>
        <dbReference type="Proteomes" id="UP000672097"/>
    </source>
</evidence>
<reference evidence="5 6" key="1">
    <citation type="submission" date="2021-04" db="EMBL/GenBank/DDBJ databases">
        <title>The genome sequence of type strain Ideonella paludis KCTC 32238.</title>
        <authorList>
            <person name="Liu Y."/>
        </authorList>
    </citation>
    <scope>NUCLEOTIDE SEQUENCE [LARGE SCALE GENOMIC DNA]</scope>
    <source>
        <strain evidence="5 6">KCTC 32238</strain>
    </source>
</reference>
<name>A0ABS5E343_9BURK</name>
<keyword evidence="1" id="KW-0677">Repeat</keyword>
<evidence type="ECO:0000259" key="4">
    <source>
        <dbReference type="Pfam" id="PF25023"/>
    </source>
</evidence>
<dbReference type="Pfam" id="PF16640">
    <property type="entry name" value="Big_3_5"/>
    <property type="match status" value="3"/>
</dbReference>
<sequence length="1122" mass="117908">MNANSRTDLFYRQGLAQAVLAAKQSLRQSTQAVLFSMLAVVWLLLASPSWAAVSTTTELSSSANPAVANQMVTLTMKVKPSTASGSVTLYADGSALSTLSLNASGEASLTTSTASVGTFQLQAIYSGDTGHQTSSSNLLSQTVWQGTSTTLSSSKNPAAVGEPVSITVGVAPPTASGTVELLLNGAVLTSGTLVNGSATISDTAGVAGSYPLQARYLGDGVHAPSVSSVLNQLFSAGGTQSSAKLTLSPSSIAVGQSSTLVVAVSPSTATGSVTFKDGGIALQTINLGSGAVASWTQTFSTAGTRAITAEYAGDALNSASVGTASLNVSATGQPGSVPPSGALTSSFGYNANGQLTTVNLPQGSGQPFARSQTQSWDTLGRERLTQLPPPALAASQPEVVKTWDGRDQLIGVQDPRKLNTTYTIDGLGQQLNQTSPDTGTGSANSTFYADGRLKTRRDARGKLFSYTWDALGRPSQISYSSGTATTFQYDNCTTNAGSVGQLCKLTDESGNTTYSHDGFGRVLNKAQIVTYTPTGGSPTSRSFVLGQTWGSSGGATGKLQSQTYPSKTQVNYLWATNGQLSGISINPVNAAGTATDTTKTVTLLNTLAYTGLGTVKGWAWGDGVAYARSFDGAGRLQTYPLGNPAGSGSAAGLTRTVGYDDAGRINSFTHSGTGANPSGFDQTFGYDGLDRLTANQQATSYGYGYDASGNRNSLKVAANTYAQTIAPTSNRVTTETNATGSKSLQYDTAGNLQSDGTYAYTYSDRGRLSRVTVGTATGAEVANYRYNGLEQRVVKYGPTTKVDGGARFYAYDEAGHLIGEYDKDGNPAYEVVYLGDTPVAVLTQTRTGSPLQVSTQVHYVYADHLDTPRVIVQSSNHAIRWRWDQAEAFGNSPPNENPNALGAFSFNLRFPGQTFDKETGWHYNHHRDYRPGAGRYAQSDPIGLAGGINTYTYALDNPLSGVDPDGRLVFLLPAVPSVVSGTTVAIGVALGAGAVLIDRMFSKNIKPRWVTGKQEKYWDQANCAEGDPCEQIKAYIRQEILQARKKRDSMLYDKTLFRNAYDVPNPAITNMNGTWKGHARDLRGKVDKIDEMIAMGAAMGCNMSEEIIMKSGLDIPNQPLSP</sequence>
<evidence type="ECO:0000259" key="3">
    <source>
        <dbReference type="Pfam" id="PF16640"/>
    </source>
</evidence>